<evidence type="ECO:0000256" key="15">
    <source>
        <dbReference type="PIRSR" id="PIRSR000167-1"/>
    </source>
</evidence>
<dbReference type="SMART" id="SM00729">
    <property type="entry name" value="Elp3"/>
    <property type="match status" value="1"/>
</dbReference>
<dbReference type="EC" id="1.3.98.3" evidence="14"/>
<accession>A0A3S9UVD3</accession>
<keyword evidence="12 14" id="KW-0627">Porphyrin biosynthesis</keyword>
<evidence type="ECO:0000256" key="8">
    <source>
        <dbReference type="ARBA" id="ARBA00022723"/>
    </source>
</evidence>
<evidence type="ECO:0000256" key="16">
    <source>
        <dbReference type="PIRSR" id="PIRSR000167-2"/>
    </source>
</evidence>
<dbReference type="Gene3D" id="1.10.10.920">
    <property type="match status" value="1"/>
</dbReference>
<feature type="binding site" evidence="15">
    <location>
        <position position="186"/>
    </location>
    <ligand>
        <name>S-adenosyl-L-methionine</name>
        <dbReference type="ChEBI" id="CHEBI:59789"/>
        <label>2</label>
    </ligand>
</feature>
<keyword evidence="11 14" id="KW-0411">Iron-sulfur</keyword>
<comment type="pathway">
    <text evidence="2 14">Porphyrin-containing compound metabolism; protoporphyrin-IX biosynthesis; protoporphyrinogen-IX from coproporphyrinogen-III (AdoMet route): step 1/1.</text>
</comment>
<feature type="binding site" evidence="15">
    <location>
        <position position="112"/>
    </location>
    <ligand>
        <name>S-adenosyl-L-methionine</name>
        <dbReference type="ChEBI" id="CHEBI:59789"/>
        <label>1</label>
    </ligand>
</feature>
<keyword evidence="5 14" id="KW-0004">4Fe-4S</keyword>
<dbReference type="InterPro" id="IPR007197">
    <property type="entry name" value="rSAM"/>
</dbReference>
<dbReference type="GO" id="GO:0005737">
    <property type="term" value="C:cytoplasm"/>
    <property type="evidence" value="ECO:0007669"/>
    <property type="project" value="UniProtKB-SubCell"/>
</dbReference>
<comment type="similarity">
    <text evidence="3 14">Belongs to the anaerobic coproporphyrinogen-III oxidase family.</text>
</comment>
<keyword evidence="19" id="KW-1185">Reference proteome</keyword>
<organism evidence="18 19">
    <name type="scientific">Paenibacillus lutimineralis</name>
    <dbReference type="NCBI Taxonomy" id="2707005"/>
    <lineage>
        <taxon>Bacteria</taxon>
        <taxon>Bacillati</taxon>
        <taxon>Bacillota</taxon>
        <taxon>Bacilli</taxon>
        <taxon>Bacillales</taxon>
        <taxon>Paenibacillaceae</taxon>
        <taxon>Paenibacillus</taxon>
    </lineage>
</organism>
<dbReference type="PROSITE" id="PS51918">
    <property type="entry name" value="RADICAL_SAM"/>
    <property type="match status" value="1"/>
</dbReference>
<dbReference type="SFLD" id="SFLDS00029">
    <property type="entry name" value="Radical_SAM"/>
    <property type="match status" value="1"/>
</dbReference>
<evidence type="ECO:0000256" key="11">
    <source>
        <dbReference type="ARBA" id="ARBA00023014"/>
    </source>
</evidence>
<evidence type="ECO:0000256" key="1">
    <source>
        <dbReference type="ARBA" id="ARBA00004496"/>
    </source>
</evidence>
<sequence>MSHALANRLDFLTRKYNEYNQPMYLSYPVDTHWRQDTPMSEIATSLSVLGSAQVYVHIPFCRTICYYCCCDRVLGGKEEDKELYIDALEKEMELKLSGRASKLVTDNMHWGGGTPAYLSEVQIERLYGSVSRYIEFTPDARIKLEAYPDKRIVTASKLRLLKKLGFNYISFGVQDFDKRVLSAIHRDCDLEETRELIGLAKSMGFIVNVDLCYGLPYQGLGEFERTLQEIVKIAPDKIVAFPYAHYPAVYPLQRKIPLLSLPNPFIVSLLYDMARQYLAADYEELGSDTFIHRNGRETHPSLIPGRRAARDFMGSSEETSHDLLGLGKSAVSKVGGMYYKNVAPLDKYHDLLGKSQLPVEHGRTHALNADDLIREEIILKNLLGGSPIDKAAIRAQFGVDFDVYFSGELALLRSMEKDGLLEGTDTPLITVTELGKHFVRTIAFAFDVYYKSNKMGENSICNDKNKLQ</sequence>
<dbReference type="EMBL" id="CP034346">
    <property type="protein sequence ID" value="AZS14181.1"/>
    <property type="molecule type" value="Genomic_DNA"/>
</dbReference>
<evidence type="ECO:0000256" key="10">
    <source>
        <dbReference type="ARBA" id="ARBA00023004"/>
    </source>
</evidence>
<dbReference type="PIRSF" id="PIRSF000167">
    <property type="entry name" value="HemN"/>
    <property type="match status" value="1"/>
</dbReference>
<feature type="binding site" evidence="16">
    <location>
        <position position="68"/>
    </location>
    <ligand>
        <name>[4Fe-4S] cluster</name>
        <dbReference type="ChEBI" id="CHEBI:49883"/>
        <note>4Fe-4S-S-AdoMet</note>
    </ligand>
</feature>
<dbReference type="CDD" id="cd01335">
    <property type="entry name" value="Radical_SAM"/>
    <property type="match status" value="1"/>
</dbReference>
<feature type="binding site" evidence="15">
    <location>
        <position position="244"/>
    </location>
    <ligand>
        <name>S-adenosyl-L-methionine</name>
        <dbReference type="ChEBI" id="CHEBI:59789"/>
        <label>2</label>
    </ligand>
</feature>
<dbReference type="AlphaFoldDB" id="A0A3S9UVD3"/>
<dbReference type="KEGG" id="plut:EI981_06725"/>
<evidence type="ECO:0000256" key="13">
    <source>
        <dbReference type="ARBA" id="ARBA00048321"/>
    </source>
</evidence>
<dbReference type="Pfam" id="PF04055">
    <property type="entry name" value="Radical_SAM"/>
    <property type="match status" value="1"/>
</dbReference>
<evidence type="ECO:0000256" key="14">
    <source>
        <dbReference type="PIRNR" id="PIRNR000167"/>
    </source>
</evidence>
<reference evidence="19" key="1">
    <citation type="submission" date="2018-12" db="EMBL/GenBank/DDBJ databases">
        <title>Complete genome sequence of Paenibacillus sp. MBLB1234.</title>
        <authorList>
            <person name="Nam Y.-D."/>
            <person name="Kang J."/>
            <person name="Chung W.-H."/>
            <person name="Park Y.S."/>
        </authorList>
    </citation>
    <scope>NUCLEOTIDE SEQUENCE [LARGE SCALE GENOMIC DNA]</scope>
    <source>
        <strain evidence="19">MBLB1234</strain>
    </source>
</reference>
<dbReference type="OrthoDB" id="9808022at2"/>
<evidence type="ECO:0000256" key="12">
    <source>
        <dbReference type="ARBA" id="ARBA00023244"/>
    </source>
</evidence>
<feature type="binding site" evidence="16">
    <location>
        <position position="65"/>
    </location>
    <ligand>
        <name>[4Fe-4S] cluster</name>
        <dbReference type="ChEBI" id="CHEBI:49883"/>
        <note>4Fe-4S-S-AdoMet</note>
    </ligand>
</feature>
<dbReference type="InterPro" id="IPR034505">
    <property type="entry name" value="Coproporphyrinogen-III_oxidase"/>
</dbReference>
<keyword evidence="8 14" id="KW-0479">Metal-binding</keyword>
<evidence type="ECO:0000313" key="18">
    <source>
        <dbReference type="EMBL" id="AZS14181.1"/>
    </source>
</evidence>
<dbReference type="GO" id="GO:0051539">
    <property type="term" value="F:4 iron, 4 sulfur cluster binding"/>
    <property type="evidence" value="ECO:0007669"/>
    <property type="project" value="UniProtKB-KW"/>
</dbReference>
<evidence type="ECO:0000256" key="9">
    <source>
        <dbReference type="ARBA" id="ARBA00023002"/>
    </source>
</evidence>
<dbReference type="GO" id="GO:0006782">
    <property type="term" value="P:protoporphyrinogen IX biosynthetic process"/>
    <property type="evidence" value="ECO:0007669"/>
    <property type="project" value="UniProtKB-UniPathway"/>
</dbReference>
<comment type="cofactor">
    <cofactor evidence="14 16">
        <name>[4Fe-4S] cluster</name>
        <dbReference type="ChEBI" id="CHEBI:49883"/>
    </cofactor>
    <text evidence="14 16">Binds 1 [4Fe-4S] cluster. The cluster is coordinated with 3 cysteines and an exchangeable S-adenosyl-L-methionine.</text>
</comment>
<comment type="subcellular location">
    <subcellularLocation>
        <location evidence="1 14">Cytoplasm</location>
    </subcellularLocation>
</comment>
<dbReference type="SFLD" id="SFLDG01065">
    <property type="entry name" value="anaerobic_coproporphyrinogen-I"/>
    <property type="match status" value="1"/>
</dbReference>
<dbReference type="InterPro" id="IPR006638">
    <property type="entry name" value="Elp3/MiaA/NifB-like_rSAM"/>
</dbReference>
<dbReference type="InterPro" id="IPR058240">
    <property type="entry name" value="rSAM_sf"/>
</dbReference>
<dbReference type="Proteomes" id="UP000270678">
    <property type="component" value="Chromosome"/>
</dbReference>
<proteinExistence type="inferred from homology"/>
<dbReference type="PANTHER" id="PTHR13932:SF6">
    <property type="entry name" value="OXYGEN-INDEPENDENT COPROPORPHYRINOGEN III OXIDASE"/>
    <property type="match status" value="1"/>
</dbReference>
<dbReference type="GO" id="GO:0051989">
    <property type="term" value="F:coproporphyrinogen dehydrogenase activity"/>
    <property type="evidence" value="ECO:0007669"/>
    <property type="project" value="UniProtKB-EC"/>
</dbReference>
<feature type="binding site" evidence="15">
    <location>
        <position position="174"/>
    </location>
    <ligand>
        <name>S-adenosyl-L-methionine</name>
        <dbReference type="ChEBI" id="CHEBI:59789"/>
        <label>2</label>
    </ligand>
</feature>
<evidence type="ECO:0000256" key="5">
    <source>
        <dbReference type="ARBA" id="ARBA00022485"/>
    </source>
</evidence>
<dbReference type="SUPFAM" id="SSF102114">
    <property type="entry name" value="Radical SAM enzymes"/>
    <property type="match status" value="1"/>
</dbReference>
<feature type="binding site" evidence="15">
    <location>
        <position position="145"/>
    </location>
    <ligand>
        <name>S-adenosyl-L-methionine</name>
        <dbReference type="ChEBI" id="CHEBI:59789"/>
        <label>1</label>
    </ligand>
</feature>
<evidence type="ECO:0000256" key="7">
    <source>
        <dbReference type="ARBA" id="ARBA00022691"/>
    </source>
</evidence>
<evidence type="ECO:0000313" key="19">
    <source>
        <dbReference type="Proteomes" id="UP000270678"/>
    </source>
</evidence>
<evidence type="ECO:0000259" key="17">
    <source>
        <dbReference type="PROSITE" id="PS51918"/>
    </source>
</evidence>
<protein>
    <recommendedName>
        <fullName evidence="14">Coproporphyrinogen-III oxidase</fullName>
        <ecNumber evidence="14">1.3.98.3</ecNumber>
    </recommendedName>
</protein>
<keyword evidence="7 14" id="KW-0949">S-adenosyl-L-methionine</keyword>
<evidence type="ECO:0000256" key="2">
    <source>
        <dbReference type="ARBA" id="ARBA00004785"/>
    </source>
</evidence>
<feature type="domain" description="Radical SAM core" evidence="17">
    <location>
        <begin position="46"/>
        <end position="281"/>
    </location>
</feature>
<keyword evidence="9 14" id="KW-0560">Oxidoreductase</keyword>
<evidence type="ECO:0000256" key="4">
    <source>
        <dbReference type="ARBA" id="ARBA00011245"/>
    </source>
</evidence>
<dbReference type="GO" id="GO:0004109">
    <property type="term" value="F:coproporphyrinogen oxidase activity"/>
    <property type="evidence" value="ECO:0007669"/>
    <property type="project" value="InterPro"/>
</dbReference>
<evidence type="ECO:0000256" key="6">
    <source>
        <dbReference type="ARBA" id="ARBA00022490"/>
    </source>
</evidence>
<dbReference type="InterPro" id="IPR004558">
    <property type="entry name" value="Coprogen_oxidase_HemN"/>
</dbReference>
<comment type="catalytic activity">
    <reaction evidence="13 14">
        <text>coproporphyrinogen III + 2 S-adenosyl-L-methionine = protoporphyrinogen IX + 2 5'-deoxyadenosine + 2 L-methionine + 2 CO2</text>
        <dbReference type="Rhea" id="RHEA:15425"/>
        <dbReference type="ChEBI" id="CHEBI:16526"/>
        <dbReference type="ChEBI" id="CHEBI:17319"/>
        <dbReference type="ChEBI" id="CHEBI:57307"/>
        <dbReference type="ChEBI" id="CHEBI:57309"/>
        <dbReference type="ChEBI" id="CHEBI:57844"/>
        <dbReference type="ChEBI" id="CHEBI:59789"/>
        <dbReference type="EC" id="1.3.98.3"/>
    </reaction>
</comment>
<keyword evidence="10 14" id="KW-0408">Iron</keyword>
<dbReference type="Gene3D" id="3.30.750.200">
    <property type="match status" value="1"/>
</dbReference>
<evidence type="ECO:0000256" key="3">
    <source>
        <dbReference type="ARBA" id="ARBA00005493"/>
    </source>
</evidence>
<dbReference type="UniPathway" id="UPA00251">
    <property type="reaction ID" value="UER00323"/>
</dbReference>
<dbReference type="PANTHER" id="PTHR13932">
    <property type="entry name" value="COPROPORPHYRINIGEN III OXIDASE"/>
    <property type="match status" value="1"/>
</dbReference>
<feature type="binding site" evidence="16">
    <location>
        <position position="61"/>
    </location>
    <ligand>
        <name>[4Fe-4S] cluster</name>
        <dbReference type="ChEBI" id="CHEBI:49883"/>
        <note>4Fe-4S-S-AdoMet</note>
    </ligand>
</feature>
<feature type="binding site" evidence="15">
    <location>
        <position position="55"/>
    </location>
    <ligand>
        <name>S-adenosyl-L-methionine</name>
        <dbReference type="ChEBI" id="CHEBI:59789"/>
        <label>1</label>
    </ligand>
</feature>
<comment type="subunit">
    <text evidence="4">Monomer.</text>
</comment>
<gene>
    <name evidence="18" type="ORF">EI981_06725</name>
</gene>
<keyword evidence="6 14" id="KW-0963">Cytoplasm</keyword>
<feature type="binding site" evidence="15">
    <location>
        <begin position="113"/>
        <end position="114"/>
    </location>
    <ligand>
        <name>S-adenosyl-L-methionine</name>
        <dbReference type="ChEBI" id="CHEBI:59789"/>
        <label>2</label>
    </ligand>
</feature>
<name>A0A3S9UVD3_9BACL</name>
<dbReference type="GO" id="GO:0046872">
    <property type="term" value="F:metal ion binding"/>
    <property type="evidence" value="ECO:0007669"/>
    <property type="project" value="UniProtKB-KW"/>
</dbReference>
<feature type="binding site" evidence="15">
    <location>
        <position position="210"/>
    </location>
    <ligand>
        <name>S-adenosyl-L-methionine</name>
        <dbReference type="ChEBI" id="CHEBI:59789"/>
        <label>2</label>
    </ligand>
</feature>
<dbReference type="RefSeq" id="WP_126996597.1">
    <property type="nucleotide sequence ID" value="NZ_CP034346.1"/>
</dbReference>